<reference evidence="2" key="1">
    <citation type="journal article" date="2020" name="Nat. Commun.">
        <title>Genome sequence of the cluster root forming white lupin.</title>
        <authorList>
            <person name="Hufnagel B."/>
            <person name="Marques A."/>
            <person name="Soriano A."/>
            <person name="Marques L."/>
            <person name="Divol F."/>
            <person name="Doumas P."/>
            <person name="Sallet E."/>
            <person name="Mancinotti D."/>
            <person name="Carrere S."/>
            <person name="Marande W."/>
            <person name="Arribat S."/>
            <person name="Keller J."/>
            <person name="Huneau C."/>
            <person name="Blein T."/>
            <person name="Aime D."/>
            <person name="Laguerre M."/>
            <person name="Taylor J."/>
            <person name="Schubert V."/>
            <person name="Nelson M."/>
            <person name="Geu-Flores F."/>
            <person name="Crespi M."/>
            <person name="Gallardo-Guerrero K."/>
            <person name="Delaux P.-M."/>
            <person name="Salse J."/>
            <person name="Berges H."/>
            <person name="Guyot R."/>
            <person name="Gouzy J."/>
            <person name="Peret B."/>
        </authorList>
    </citation>
    <scope>NUCLEOTIDE SEQUENCE [LARGE SCALE GENOMIC DNA]</scope>
    <source>
        <strain evidence="2">cv. Amiga</strain>
    </source>
</reference>
<keyword evidence="2" id="KW-1185">Reference proteome</keyword>
<sequence>MSMAQKALSQSWFSQLPETMVSNIFTQSGANCNLNNQFNNSDNNISSYPTIETTPSTIQQFQHQQQQELHQLSSSDILSYKPIISNDPTNPTTDDSFIFYTLDNIGFEDINNNQHNGFSISLPHDMQMQPNMPSPVQLNGLFPFNLPPNDDDDPIFPWDSHPCPNDMFTNKCYTTN</sequence>
<organism evidence="1 2">
    <name type="scientific">Lupinus albus</name>
    <name type="common">White lupine</name>
    <name type="synonym">Lupinus termis</name>
    <dbReference type="NCBI Taxonomy" id="3870"/>
    <lineage>
        <taxon>Eukaryota</taxon>
        <taxon>Viridiplantae</taxon>
        <taxon>Streptophyta</taxon>
        <taxon>Embryophyta</taxon>
        <taxon>Tracheophyta</taxon>
        <taxon>Spermatophyta</taxon>
        <taxon>Magnoliopsida</taxon>
        <taxon>eudicotyledons</taxon>
        <taxon>Gunneridae</taxon>
        <taxon>Pentapetalae</taxon>
        <taxon>rosids</taxon>
        <taxon>fabids</taxon>
        <taxon>Fabales</taxon>
        <taxon>Fabaceae</taxon>
        <taxon>Papilionoideae</taxon>
        <taxon>50 kb inversion clade</taxon>
        <taxon>genistoids sensu lato</taxon>
        <taxon>core genistoids</taxon>
        <taxon>Genisteae</taxon>
        <taxon>Lupinus</taxon>
    </lineage>
</organism>
<accession>A0A6A4NHW5</accession>
<dbReference type="AlphaFoldDB" id="A0A6A4NHW5"/>
<protein>
    <submittedName>
        <fullName evidence="1">Uncharacterized protein</fullName>
    </submittedName>
</protein>
<proteinExistence type="predicted"/>
<comment type="caution">
    <text evidence="1">The sequence shown here is derived from an EMBL/GenBank/DDBJ whole genome shotgun (WGS) entry which is preliminary data.</text>
</comment>
<dbReference type="EMBL" id="WOCE01000021">
    <property type="protein sequence ID" value="KAE9590365.1"/>
    <property type="molecule type" value="Genomic_DNA"/>
</dbReference>
<evidence type="ECO:0000313" key="2">
    <source>
        <dbReference type="Proteomes" id="UP000447434"/>
    </source>
</evidence>
<dbReference type="Proteomes" id="UP000447434">
    <property type="component" value="Chromosome 21"/>
</dbReference>
<evidence type="ECO:0000313" key="1">
    <source>
        <dbReference type="EMBL" id="KAE9590365.1"/>
    </source>
</evidence>
<gene>
    <name evidence="1" type="ORF">Lalb_Chr21g0318821</name>
</gene>
<dbReference type="OrthoDB" id="1841925at2759"/>
<name>A0A6A4NHW5_LUPAL</name>